<evidence type="ECO:0000256" key="3">
    <source>
        <dbReference type="ARBA" id="ARBA00022692"/>
    </source>
</evidence>
<proteinExistence type="predicted"/>
<evidence type="ECO:0000256" key="7">
    <source>
        <dbReference type="ARBA" id="ARBA00023027"/>
    </source>
</evidence>
<feature type="region of interest" description="Disordered" evidence="13">
    <location>
        <begin position="341"/>
        <end position="383"/>
    </location>
</feature>
<feature type="region of interest" description="Disordered" evidence="13">
    <location>
        <begin position="140"/>
        <end position="160"/>
    </location>
</feature>
<dbReference type="GO" id="GO:0048040">
    <property type="term" value="F:UDP-glucuronate decarboxylase activity"/>
    <property type="evidence" value="ECO:0007669"/>
    <property type="project" value="TreeGrafter"/>
</dbReference>
<feature type="domain" description="NAD-dependent epimerase/dehydratase" evidence="14">
    <location>
        <begin position="26"/>
        <end position="263"/>
    </location>
</feature>
<evidence type="ECO:0000256" key="9">
    <source>
        <dbReference type="ARBA" id="ARBA00023136"/>
    </source>
</evidence>
<comment type="caution">
    <text evidence="15">The sequence shown here is derived from an EMBL/GenBank/DDBJ whole genome shotgun (WGS) entry which is preliminary data.</text>
</comment>
<evidence type="ECO:0000256" key="2">
    <source>
        <dbReference type="ARBA" id="ARBA00004323"/>
    </source>
</evidence>
<evidence type="ECO:0000256" key="8">
    <source>
        <dbReference type="ARBA" id="ARBA00023034"/>
    </source>
</evidence>
<dbReference type="SUPFAM" id="SSF51735">
    <property type="entry name" value="NAD(P)-binding Rossmann-fold domains"/>
    <property type="match status" value="1"/>
</dbReference>
<comment type="subcellular location">
    <subcellularLocation>
        <location evidence="2">Golgi apparatus membrane</location>
        <topology evidence="2">Single-pass type II membrane protein</topology>
    </subcellularLocation>
    <subcellularLocation>
        <location evidence="12">Golgi apparatus</location>
        <location evidence="12">Golgi stack membrane</location>
    </subcellularLocation>
</comment>
<comment type="cofactor">
    <cofactor evidence="1">
        <name>NAD(+)</name>
        <dbReference type="ChEBI" id="CHEBI:57540"/>
    </cofactor>
</comment>
<keyword evidence="11" id="KW-0456">Lyase</keyword>
<evidence type="ECO:0000256" key="12">
    <source>
        <dbReference type="ARBA" id="ARBA00037859"/>
    </source>
</evidence>
<keyword evidence="4" id="KW-0210">Decarboxylase</keyword>
<evidence type="ECO:0000313" key="16">
    <source>
        <dbReference type="Proteomes" id="UP000319771"/>
    </source>
</evidence>
<dbReference type="PANTHER" id="PTHR43078">
    <property type="entry name" value="UDP-GLUCURONIC ACID DECARBOXYLASE-RELATED"/>
    <property type="match status" value="1"/>
</dbReference>
<dbReference type="InterPro" id="IPR036291">
    <property type="entry name" value="NAD(P)-bd_dom_sf"/>
</dbReference>
<evidence type="ECO:0000256" key="11">
    <source>
        <dbReference type="ARBA" id="ARBA00023239"/>
    </source>
</evidence>
<evidence type="ECO:0000256" key="10">
    <source>
        <dbReference type="ARBA" id="ARBA00023180"/>
    </source>
</evidence>
<organism evidence="15 16">
    <name type="scientific">Eiseniibacteriota bacterium</name>
    <dbReference type="NCBI Taxonomy" id="2212470"/>
    <lineage>
        <taxon>Bacteria</taxon>
        <taxon>Candidatus Eiseniibacteriota</taxon>
    </lineage>
</organism>
<keyword evidence="7" id="KW-0520">NAD</keyword>
<evidence type="ECO:0000256" key="13">
    <source>
        <dbReference type="SAM" id="MobiDB-lite"/>
    </source>
</evidence>
<dbReference type="EMBL" id="VBPB01000067">
    <property type="protein sequence ID" value="TMQ73483.1"/>
    <property type="molecule type" value="Genomic_DNA"/>
</dbReference>
<evidence type="ECO:0000256" key="4">
    <source>
        <dbReference type="ARBA" id="ARBA00022793"/>
    </source>
</evidence>
<gene>
    <name evidence="15" type="ORF">E6K81_04405</name>
</gene>
<accession>A0A538UC61</accession>
<dbReference type="InterPro" id="IPR044516">
    <property type="entry name" value="UXS-like"/>
</dbReference>
<dbReference type="Proteomes" id="UP000319771">
    <property type="component" value="Unassembled WGS sequence"/>
</dbReference>
<dbReference type="Gene3D" id="3.40.50.720">
    <property type="entry name" value="NAD(P)-binding Rossmann-like Domain"/>
    <property type="match status" value="1"/>
</dbReference>
<keyword evidence="3" id="KW-0812">Transmembrane</keyword>
<dbReference type="FunFam" id="3.40.50.720:FF:000065">
    <property type="entry name" value="UDP-glucuronic acid decarboxylase 1"/>
    <property type="match status" value="1"/>
</dbReference>
<dbReference type="GO" id="GO:0005737">
    <property type="term" value="C:cytoplasm"/>
    <property type="evidence" value="ECO:0007669"/>
    <property type="project" value="TreeGrafter"/>
</dbReference>
<keyword evidence="9" id="KW-0472">Membrane</keyword>
<dbReference type="Pfam" id="PF01370">
    <property type="entry name" value="Epimerase"/>
    <property type="match status" value="1"/>
</dbReference>
<protein>
    <submittedName>
        <fullName evidence="15">NAD-dependent epimerase/dehydratase family protein</fullName>
    </submittedName>
</protein>
<dbReference type="PANTHER" id="PTHR43078:SF6">
    <property type="entry name" value="UDP-GLUCURONIC ACID DECARBOXYLASE 1"/>
    <property type="match status" value="1"/>
</dbReference>
<keyword evidence="6" id="KW-1133">Transmembrane helix</keyword>
<keyword evidence="5" id="KW-0735">Signal-anchor</keyword>
<dbReference type="GO" id="GO:0070403">
    <property type="term" value="F:NAD+ binding"/>
    <property type="evidence" value="ECO:0007669"/>
    <property type="project" value="InterPro"/>
</dbReference>
<dbReference type="AlphaFoldDB" id="A0A538UC61"/>
<evidence type="ECO:0000256" key="1">
    <source>
        <dbReference type="ARBA" id="ARBA00001911"/>
    </source>
</evidence>
<dbReference type="GO" id="GO:0042732">
    <property type="term" value="P:D-xylose metabolic process"/>
    <property type="evidence" value="ECO:0007669"/>
    <property type="project" value="InterPro"/>
</dbReference>
<keyword evidence="10" id="KW-0325">Glycoprotein</keyword>
<evidence type="ECO:0000259" key="14">
    <source>
        <dbReference type="Pfam" id="PF01370"/>
    </source>
</evidence>
<feature type="compositionally biased region" description="Low complexity" evidence="13">
    <location>
        <begin position="362"/>
        <end position="375"/>
    </location>
</feature>
<name>A0A538UC61_UNCEI</name>
<dbReference type="InterPro" id="IPR001509">
    <property type="entry name" value="Epimerase_deHydtase"/>
</dbReference>
<keyword evidence="8" id="KW-0333">Golgi apparatus</keyword>
<feature type="compositionally biased region" description="Basic and acidic residues" evidence="13">
    <location>
        <begin position="146"/>
        <end position="156"/>
    </location>
</feature>
<evidence type="ECO:0000256" key="5">
    <source>
        <dbReference type="ARBA" id="ARBA00022968"/>
    </source>
</evidence>
<evidence type="ECO:0000256" key="6">
    <source>
        <dbReference type="ARBA" id="ARBA00022989"/>
    </source>
</evidence>
<sequence>MTPRPSERRKRTPPQPWPESPRALRVLVAGGAGMIGSHLCDYLLARGHEVICLDNLVTGRLANLTASLAHPRFCFVQHDVILELPPFPRLDHVYHLASPASPPGYTRVPIETLRVNGEGTRRLLELTHRHGARMLYSSTSQTYGDPLEHPQSEEYRGNVSCTGPRSMYDEAKRYGEALTVAYVRHHGVDARVVRIFNTYGPRSDPEDGRLVVNLITQALRRRPMTVYGNGTQTRSLCYVTDLVDGLVRAMDAPGTKGEVINLGSPEEHTVLEFAQMLREMTGSDSELLFTEPAVGDDPHVRCPEIRKARALLGWEPQIGVREGFLRTIDYFRAELGVTPAPAVPHPASDGNRPGEPDPGPSTPRSSAPAPAGRRPAPGRPSPP</sequence>
<reference evidence="15 16" key="1">
    <citation type="journal article" date="2019" name="Nat. Microbiol.">
        <title>Mediterranean grassland soil C-N compound turnover is dependent on rainfall and depth, and is mediated by genomically divergent microorganisms.</title>
        <authorList>
            <person name="Diamond S."/>
            <person name="Andeer P.F."/>
            <person name="Li Z."/>
            <person name="Crits-Christoph A."/>
            <person name="Burstein D."/>
            <person name="Anantharaman K."/>
            <person name="Lane K.R."/>
            <person name="Thomas B.C."/>
            <person name="Pan C."/>
            <person name="Northen T.R."/>
            <person name="Banfield J.F."/>
        </authorList>
    </citation>
    <scope>NUCLEOTIDE SEQUENCE [LARGE SCALE GENOMIC DNA]</scope>
    <source>
        <strain evidence="15">WS_11</strain>
    </source>
</reference>
<evidence type="ECO:0000313" key="15">
    <source>
        <dbReference type="EMBL" id="TMQ73483.1"/>
    </source>
</evidence>
<feature type="region of interest" description="Disordered" evidence="13">
    <location>
        <begin position="1"/>
        <end position="20"/>
    </location>
</feature>